<accession>A0A291TDG3</accession>
<dbReference type="PANTHER" id="PTHR43792">
    <property type="entry name" value="GNAT FAMILY, PUTATIVE (AFU_ORTHOLOGUE AFUA_3G00765)-RELATED-RELATED"/>
    <property type="match status" value="1"/>
</dbReference>
<dbReference type="SUPFAM" id="SSF55729">
    <property type="entry name" value="Acyl-CoA N-acyltransferases (Nat)"/>
    <property type="match status" value="1"/>
</dbReference>
<evidence type="ECO:0000313" key="5">
    <source>
        <dbReference type="EMBL" id="ATL91011.1"/>
    </source>
</evidence>
<evidence type="ECO:0000256" key="3">
    <source>
        <dbReference type="ARBA" id="ARBA00038502"/>
    </source>
</evidence>
<dbReference type="Pfam" id="PF13302">
    <property type="entry name" value="Acetyltransf_3"/>
    <property type="match status" value="1"/>
</dbReference>
<dbReference type="AlphaFoldDB" id="A0A291TDG3"/>
<evidence type="ECO:0000259" key="4">
    <source>
        <dbReference type="Pfam" id="PF13302"/>
    </source>
</evidence>
<proteinExistence type="inferred from homology"/>
<dbReference type="GO" id="GO:0016747">
    <property type="term" value="F:acyltransferase activity, transferring groups other than amino-acyl groups"/>
    <property type="evidence" value="ECO:0007669"/>
    <property type="project" value="InterPro"/>
</dbReference>
<comment type="similarity">
    <text evidence="3">Belongs to the acetyltransferase family. RimJ subfamily.</text>
</comment>
<evidence type="ECO:0000256" key="1">
    <source>
        <dbReference type="ARBA" id="ARBA00022679"/>
    </source>
</evidence>
<evidence type="ECO:0000313" key="6">
    <source>
        <dbReference type="Proteomes" id="UP000223709"/>
    </source>
</evidence>
<evidence type="ECO:0000256" key="2">
    <source>
        <dbReference type="ARBA" id="ARBA00023315"/>
    </source>
</evidence>
<dbReference type="EMBL" id="CP023819">
    <property type="protein sequence ID" value="ATL91011.1"/>
    <property type="molecule type" value="Genomic_DNA"/>
</dbReference>
<dbReference type="InterPro" id="IPR051531">
    <property type="entry name" value="N-acetyltransferase"/>
</dbReference>
<dbReference type="Proteomes" id="UP000223709">
    <property type="component" value="Chromosome"/>
</dbReference>
<keyword evidence="2" id="KW-0012">Acyltransferase</keyword>
<dbReference type="InterPro" id="IPR016181">
    <property type="entry name" value="Acyl_CoA_acyltransferase"/>
</dbReference>
<protein>
    <recommendedName>
        <fullName evidence="4">N-acetyltransferase domain-containing protein</fullName>
    </recommendedName>
</protein>
<dbReference type="Gene3D" id="3.40.630.30">
    <property type="match status" value="1"/>
</dbReference>
<gene>
    <name evidence="5" type="ORF">CRH10_12260</name>
</gene>
<reference evidence="5 6" key="1">
    <citation type="submission" date="2017-10" db="EMBL/GenBank/DDBJ databases">
        <title>Complete Genome Sequence of Faecalibacterium prausnitzii isolated from the gut of healthy adult Indian.</title>
        <authorList>
            <person name="Bag S."/>
            <person name="Ghosh T.S."/>
            <person name="Das B."/>
        </authorList>
    </citation>
    <scope>NUCLEOTIDE SEQUENCE [LARGE SCALE GENOMIC DNA]</scope>
    <source>
        <strain evidence="5 6">Indica</strain>
    </source>
</reference>
<keyword evidence="1" id="KW-0808">Transferase</keyword>
<name>A0A291TDG3_9FIRM</name>
<organism evidence="5 6">
    <name type="scientific">Faecalibacterium prausnitzii</name>
    <dbReference type="NCBI Taxonomy" id="853"/>
    <lineage>
        <taxon>Bacteria</taxon>
        <taxon>Bacillati</taxon>
        <taxon>Bacillota</taxon>
        <taxon>Clostridia</taxon>
        <taxon>Eubacteriales</taxon>
        <taxon>Oscillospiraceae</taxon>
        <taxon>Faecalibacterium</taxon>
    </lineage>
</organism>
<dbReference type="InterPro" id="IPR000182">
    <property type="entry name" value="GNAT_dom"/>
</dbReference>
<dbReference type="RefSeq" id="WP_098924780.1">
    <property type="nucleotide sequence ID" value="NZ_CP023819.1"/>
</dbReference>
<sequence length="179" mass="20482">MNNIFLKTDRLILRRLEESDFPDYAAYAVDDEMSRMMGRPILKTEADIRINFNWLKDMEPRCYGIMEKSRSHLIGNLSVCAVPAQLTGLEQLQGRQGRTLSYCICRTAQRRGYAAEAVRAVIAELFNTEQMDFVQCGCFAFNIPSQQLLSKLGFTELAHLHIPMPEGEVETIESILWNN</sequence>
<feature type="domain" description="N-acetyltransferase" evidence="4">
    <location>
        <begin position="10"/>
        <end position="155"/>
    </location>
</feature>
<dbReference type="PANTHER" id="PTHR43792:SF8">
    <property type="entry name" value="[RIBOSOMAL PROTEIN US5]-ALANINE N-ACETYLTRANSFERASE"/>
    <property type="match status" value="1"/>
</dbReference>